<evidence type="ECO:0000259" key="5">
    <source>
        <dbReference type="Pfam" id="PF13470"/>
    </source>
</evidence>
<evidence type="ECO:0000313" key="6">
    <source>
        <dbReference type="EMBL" id="CUU55369.1"/>
    </source>
</evidence>
<feature type="domain" description="PIN" evidence="5">
    <location>
        <begin position="13"/>
        <end position="123"/>
    </location>
</feature>
<gene>
    <name evidence="6" type="ORF">Ga0074812_10517</name>
</gene>
<reference evidence="7" key="1">
    <citation type="submission" date="2015-11" db="EMBL/GenBank/DDBJ databases">
        <authorList>
            <person name="Varghese N."/>
        </authorList>
    </citation>
    <scope>NUCLEOTIDE SEQUENCE [LARGE SCALE GENOMIC DNA]</scope>
    <source>
        <strain evidence="7">DSM 45899</strain>
    </source>
</reference>
<organism evidence="6 7">
    <name type="scientific">Parafrankia irregularis</name>
    <dbReference type="NCBI Taxonomy" id="795642"/>
    <lineage>
        <taxon>Bacteria</taxon>
        <taxon>Bacillati</taxon>
        <taxon>Actinomycetota</taxon>
        <taxon>Actinomycetes</taxon>
        <taxon>Frankiales</taxon>
        <taxon>Frankiaceae</taxon>
        <taxon>Parafrankia</taxon>
    </lineage>
</organism>
<dbReference type="InterPro" id="IPR029060">
    <property type="entry name" value="PIN-like_dom_sf"/>
</dbReference>
<keyword evidence="2" id="KW-0479">Metal-binding</keyword>
<dbReference type="GO" id="GO:0004518">
    <property type="term" value="F:nuclease activity"/>
    <property type="evidence" value="ECO:0007669"/>
    <property type="project" value="UniProtKB-KW"/>
</dbReference>
<sequence length="165" mass="18170">MTAIGDADLIRVVLADANVLYSRVLRDYLLYAADQEIITVAWSPAILAEAVEHLRLNVAHFDHAAAQRLVTAMNRAFPFAEIEPSDEDFRALADVWLPDEDDRHVLAAAVAAEATVLCTWNVKDFPADAAAVAGIEILTPDELFCRLVAEYETQMIAAHRTAVRP</sequence>
<dbReference type="AlphaFoldDB" id="A0A0S4QJF3"/>
<keyword evidence="4" id="KW-0460">Magnesium</keyword>
<dbReference type="SUPFAM" id="SSF88723">
    <property type="entry name" value="PIN domain-like"/>
    <property type="match status" value="1"/>
</dbReference>
<name>A0A0S4QJF3_9ACTN</name>
<keyword evidence="3" id="KW-0378">Hydrolase</keyword>
<accession>A0A0S4QJF3</accession>
<dbReference type="Proteomes" id="UP000198802">
    <property type="component" value="Unassembled WGS sequence"/>
</dbReference>
<proteinExistence type="predicted"/>
<dbReference type="GO" id="GO:0046872">
    <property type="term" value="F:metal ion binding"/>
    <property type="evidence" value="ECO:0007669"/>
    <property type="project" value="UniProtKB-KW"/>
</dbReference>
<dbReference type="RefSeq" id="WP_091273823.1">
    <property type="nucleotide sequence ID" value="NZ_FAOZ01000005.1"/>
</dbReference>
<evidence type="ECO:0000313" key="7">
    <source>
        <dbReference type="Proteomes" id="UP000198802"/>
    </source>
</evidence>
<dbReference type="EMBL" id="FAOZ01000005">
    <property type="protein sequence ID" value="CUU55369.1"/>
    <property type="molecule type" value="Genomic_DNA"/>
</dbReference>
<dbReference type="GO" id="GO:0016787">
    <property type="term" value="F:hydrolase activity"/>
    <property type="evidence" value="ECO:0007669"/>
    <property type="project" value="UniProtKB-KW"/>
</dbReference>
<keyword evidence="7" id="KW-1185">Reference proteome</keyword>
<keyword evidence="1" id="KW-0540">Nuclease</keyword>
<protein>
    <submittedName>
        <fullName evidence="6">Predicted nucleic acid-binding protein, contains PIN domain</fullName>
    </submittedName>
</protein>
<evidence type="ECO:0000256" key="3">
    <source>
        <dbReference type="ARBA" id="ARBA00022801"/>
    </source>
</evidence>
<dbReference type="InterPro" id="IPR002716">
    <property type="entry name" value="PIN_dom"/>
</dbReference>
<evidence type="ECO:0000256" key="1">
    <source>
        <dbReference type="ARBA" id="ARBA00022722"/>
    </source>
</evidence>
<evidence type="ECO:0000256" key="2">
    <source>
        <dbReference type="ARBA" id="ARBA00022723"/>
    </source>
</evidence>
<dbReference type="Pfam" id="PF13470">
    <property type="entry name" value="PIN_3"/>
    <property type="match status" value="1"/>
</dbReference>
<evidence type="ECO:0000256" key="4">
    <source>
        <dbReference type="ARBA" id="ARBA00022842"/>
    </source>
</evidence>